<dbReference type="RefSeq" id="WP_290399336.1">
    <property type="nucleotide sequence ID" value="NZ_JAUHLN010000002.1"/>
</dbReference>
<accession>A0ABT8E5K0</accession>
<dbReference type="Pfam" id="PF14595">
    <property type="entry name" value="Thioredoxin_9"/>
    <property type="match status" value="1"/>
</dbReference>
<sequence length="190" mass="22106">MSRVGNLNEWFQKGLTKDEYFESMQVNKEELLAIYNSFTLSDEDRDFYQQFPLLELKAAVLTADWCGDALLCVPIIQRIAEYAGIELRFLVRDENLELMDQYLTNGTARAIPKFIFIDQEGNEKAVWGPRSPEVQTLIMSERSTLPAKEDPSFDEKQKEMYKNFKARMTTDQALWESVNKSVKEELKNLL</sequence>
<keyword evidence="2" id="KW-1185">Reference proteome</keyword>
<dbReference type="InterPro" id="IPR036249">
    <property type="entry name" value="Thioredoxin-like_sf"/>
</dbReference>
<name>A0ABT8E5K0_9BACL</name>
<dbReference type="EMBL" id="JAUHLN010000002">
    <property type="protein sequence ID" value="MDN4073193.1"/>
    <property type="molecule type" value="Genomic_DNA"/>
</dbReference>
<evidence type="ECO:0000313" key="1">
    <source>
        <dbReference type="EMBL" id="MDN4073193.1"/>
    </source>
</evidence>
<evidence type="ECO:0000313" key="2">
    <source>
        <dbReference type="Proteomes" id="UP001168694"/>
    </source>
</evidence>
<organism evidence="1 2">
    <name type="scientific">Fictibacillus terranigra</name>
    <dbReference type="NCBI Taxonomy" id="3058424"/>
    <lineage>
        <taxon>Bacteria</taxon>
        <taxon>Bacillati</taxon>
        <taxon>Bacillota</taxon>
        <taxon>Bacilli</taxon>
        <taxon>Bacillales</taxon>
        <taxon>Fictibacillaceae</taxon>
        <taxon>Fictibacillus</taxon>
    </lineage>
</organism>
<dbReference type="Gene3D" id="3.40.30.10">
    <property type="entry name" value="Glutaredoxin"/>
    <property type="match status" value="1"/>
</dbReference>
<gene>
    <name evidence="1" type="ORF">QYF49_09255</name>
</gene>
<proteinExistence type="predicted"/>
<reference evidence="1" key="1">
    <citation type="submission" date="2023-06" db="EMBL/GenBank/DDBJ databases">
        <title>Draft Genome Sequences of Representative Paenibacillus Polymyxa, Bacillus cereus, Fictibacillus sp., and Brevibacillus agri Strains Isolated from Amazonian Dark Earth.</title>
        <authorList>
            <person name="Pellegrinetti T.A."/>
            <person name="Cunha I.C.M."/>
            <person name="Chaves M.G."/>
            <person name="Freitas A.S."/>
            <person name="Silva A.V.R."/>
            <person name="Tsai S.M."/>
            <person name="Mendes L.W."/>
        </authorList>
    </citation>
    <scope>NUCLEOTIDE SEQUENCE</scope>
    <source>
        <strain evidence="1">CENA-BCM004</strain>
    </source>
</reference>
<dbReference type="Proteomes" id="UP001168694">
    <property type="component" value="Unassembled WGS sequence"/>
</dbReference>
<comment type="caution">
    <text evidence="1">The sequence shown here is derived from an EMBL/GenBank/DDBJ whole genome shotgun (WGS) entry which is preliminary data.</text>
</comment>
<dbReference type="SUPFAM" id="SSF52833">
    <property type="entry name" value="Thioredoxin-like"/>
    <property type="match status" value="1"/>
</dbReference>
<protein>
    <submittedName>
        <fullName evidence="1">Thioredoxin family protein</fullName>
    </submittedName>
</protein>